<feature type="region of interest" description="Disordered" evidence="1">
    <location>
        <begin position="888"/>
        <end position="915"/>
    </location>
</feature>
<accession>A0ABQ5SNN0</accession>
<organism evidence="2 3">
    <name type="scientific">Volvox africanus</name>
    <dbReference type="NCBI Taxonomy" id="51714"/>
    <lineage>
        <taxon>Eukaryota</taxon>
        <taxon>Viridiplantae</taxon>
        <taxon>Chlorophyta</taxon>
        <taxon>core chlorophytes</taxon>
        <taxon>Chlorophyceae</taxon>
        <taxon>CS clade</taxon>
        <taxon>Chlamydomonadales</taxon>
        <taxon>Volvocaceae</taxon>
        <taxon>Volvox</taxon>
    </lineage>
</organism>
<feature type="compositionally biased region" description="Low complexity" evidence="1">
    <location>
        <begin position="888"/>
        <end position="899"/>
    </location>
</feature>
<evidence type="ECO:0000313" key="3">
    <source>
        <dbReference type="Proteomes" id="UP001165090"/>
    </source>
</evidence>
<proteinExistence type="predicted"/>
<dbReference type="PANTHER" id="PTHR15682">
    <property type="entry name" value="UNHEALTHY RIBOSOME BIOGENESIS PROTEIN 2 HOMOLOG"/>
    <property type="match status" value="1"/>
</dbReference>
<dbReference type="EMBL" id="BSDZ01000112">
    <property type="protein sequence ID" value="GLI71384.1"/>
    <property type="molecule type" value="Genomic_DNA"/>
</dbReference>
<evidence type="ECO:0008006" key="4">
    <source>
        <dbReference type="Google" id="ProtNLM"/>
    </source>
</evidence>
<feature type="region of interest" description="Disordered" evidence="1">
    <location>
        <begin position="952"/>
        <end position="977"/>
    </location>
</feature>
<feature type="non-terminal residue" evidence="2">
    <location>
        <position position="1"/>
    </location>
</feature>
<dbReference type="Proteomes" id="UP001165090">
    <property type="component" value="Unassembled WGS sequence"/>
</dbReference>
<protein>
    <recommendedName>
        <fullName evidence="4">Nucleolar 27S pre-rRNA processing Urb2/Npa2 C-terminal domain-containing protein</fullName>
    </recommendedName>
</protein>
<dbReference type="InterPro" id="IPR052609">
    <property type="entry name" value="Ribosome_Biogenesis_Reg"/>
</dbReference>
<sequence length="2051" mass="209073">GGDGGKGNAAAPPADGGDGAGTLSHGALAAAEFNCMTVLSYMLLQPPPTPAAADATGGRPTKKRKLADGVESAAAAARPMTPSAAVATVASPWRRMALAGLLAAGRVAGVYHPTRDTTGAHCAVLAVIADSLLASTSTSALAATAAAATAGATAKATVEILLTAQKQTPKKGQRKAAAAAASEDASGAAGASGGGGDDGPYSGLHSLSGSLALCAVLDLDHRVLTTHLERAWSLLWGTALGDAPSTGGKTAVPAMSPRRSGGAVAAAVSVATAAAMLQRTLRAFSELRQLQSLLESMLVAMRVLYGGGGSAGTVVATLLVRPEVLAALRHAIFSAPSGQLPALVDWVATDLQAWIEAVQQTHGSLEAVAAPAEAVAPAADLLLAAGMLYDTILGSMRLDLATAMPVAKANLRLLAAMSRPLLAAVRQYCKSVRAFGVAVGVAKGGKGMSVERDEDEEDYGGAGATVGHILQCRTAKLAMLLRVYGGVVRTNAVCCGLHPEIQPLPDQDITPPRQDNRRGGGYFEPVLIQAATAAAGGRTDAADGTGGAANVDVDINADVMSTELKRLRKALKNAGCNHTRVGPLAALAHLVLLPAPLLPPAAVGRQPDFVRQPMGMDETGFSWAAVDVSLVVHRCLSHRVQTLHERLLRRRHDCPLYGNADRRGSGGAKYTRQTAGGAAAVAAMTMTGDAEGDTDTAMPEEREEREVRVLANLILAPISPRAAAVAGCCGSSSRGRNSIPAASQILDDGGGGGSSSAAVATPYTVSVWGDIMALMGSIGPWAERTALEEVLQLALGAACGCGAPPFTGHDGARMLRPLQPVSACSLQLLEFQSLAGVRQSLPYAWMTAVSGVLHGLVLEVRQLKVVTNGMAFAGEVLEGANDAAGAAETANGSSTAQGSSKKKVRKSGSSRPASVDGTAAAATAAAAADVAAIVARLDEFLVVAAVSRALRGHDSNGDEDHDSDDIGGGDSDDGKREKSLRGLLRQQLELLEAVGTKVGVGDDDMTVTSCEGVVGANGGGDGEVGGGGIAATATTLCALLTLMYDKLYVELNTSRKARKGVAQQMVAATAAVVDLLLLLRLQAPVSVSGSQLEPRRLAVQAEGFRHQRMLQRSKRELLGVALACLRAWKRISATYSSANSVGEAMGLPGGDGDGDGDDLDAAADLGDDPLVAWMVRACQFLVAEAEELEGGGGAIAAVVRTSSPTEPLMLSVVLVYDCGQLMTTLLAAVGEAGASDSRQLSKTQCLYDRVEVVETAVIARLKFACRLLSQAKSASTPATMALLCRLSFAATVGAAAAMAGAAAAAGSGSGCITSQAVHKALSRLAARSERLLSAEVIGAAADESATVAAAAAATVAYGRVRSEAAAALRSLHSLRAALSLVGCQGQVMQLTGTAVVANGGLGTAAAAVRKKKSVDMIDGSVQAAAADADGTAASQLPFDVTALPKLTLRASRWIGAERRLYDMFAVGGGGSGGGSHEAAVAADPLEHCVTLMYGIAGWLPGLGRSNGGGGSSQTAGGPNARSDELLSLLVAVQQALLLITAPSERFCYSRTTNLWGVLLADLRPGGAAYQSRRSLLECFRATLARCNRSQVGALLRGLVHDLREGEVQPEQLIPRLHCLLVALECLSGPRVTKLLGAYGAKVTATLTELLMAVAKRSHVADAAVAANVMNNSETAWGPIALSSATTTATATSTAIGAADARWIYGTWGTRAAVEAVLCSTLRCLQSIAAREVTFQLTPPALTGLMSAVISLASCPLLMPTPLLTTATTAPAAAPAASAAVCAVARQTDGGGAGGNTGQDLYYMHAACSGLIAALVRHHEGVVRHCAALVVISCRELLLRLTAWASELRTAQRQLQLRSSVGLPSVEVEAAAAAALAVADDGLERCAEALARVYEAVSEHPKTLGKYAPHIIADYIIHAATPLPSMALILHVNDGGDAWGGDAVTASGADDGRGGGGSSDDPAYYALASGGGSSIIAGVDAMLLPRSAHEALRHGVYNLMGCLEPQQLQHLHMALGVAGGEAAGAGRGATRRAALAQLRKDYETLHRYTGKV</sequence>
<comment type="caution">
    <text evidence="2">The sequence shown here is derived from an EMBL/GenBank/DDBJ whole genome shotgun (WGS) entry which is preliminary data.</text>
</comment>
<feature type="compositionally biased region" description="Acidic residues" evidence="1">
    <location>
        <begin position="959"/>
        <end position="971"/>
    </location>
</feature>
<name>A0ABQ5SNN0_9CHLO</name>
<feature type="region of interest" description="Disordered" evidence="1">
    <location>
        <begin position="49"/>
        <end position="74"/>
    </location>
</feature>
<keyword evidence="3" id="KW-1185">Reference proteome</keyword>
<evidence type="ECO:0000256" key="1">
    <source>
        <dbReference type="SAM" id="MobiDB-lite"/>
    </source>
</evidence>
<dbReference type="PANTHER" id="PTHR15682:SF2">
    <property type="entry name" value="UNHEALTHY RIBOSOME BIOGENESIS PROTEIN 2 HOMOLOG"/>
    <property type="match status" value="1"/>
</dbReference>
<reference evidence="2 3" key="1">
    <citation type="journal article" date="2023" name="IScience">
        <title>Expanded male sex-determining region conserved during the evolution of homothallism in the green alga Volvox.</title>
        <authorList>
            <person name="Yamamoto K."/>
            <person name="Matsuzaki R."/>
            <person name="Mahakham W."/>
            <person name="Heman W."/>
            <person name="Sekimoto H."/>
            <person name="Kawachi M."/>
            <person name="Minakuchi Y."/>
            <person name="Toyoda A."/>
            <person name="Nozaki H."/>
        </authorList>
    </citation>
    <scope>NUCLEOTIDE SEQUENCE [LARGE SCALE GENOMIC DNA]</scope>
    <source>
        <strain evidence="2 3">NIES-4468</strain>
    </source>
</reference>
<evidence type="ECO:0000313" key="2">
    <source>
        <dbReference type="EMBL" id="GLI71384.1"/>
    </source>
</evidence>
<gene>
    <name evidence="2" type="ORF">VaNZ11_016577</name>
</gene>